<dbReference type="Proteomes" id="UP001054837">
    <property type="component" value="Unassembled WGS sequence"/>
</dbReference>
<accession>A0AAV4WFN5</accession>
<protein>
    <submittedName>
        <fullName evidence="1">Uncharacterized protein</fullName>
    </submittedName>
</protein>
<dbReference type="EMBL" id="BPLQ01014641">
    <property type="protein sequence ID" value="GIY81547.1"/>
    <property type="molecule type" value="Genomic_DNA"/>
</dbReference>
<evidence type="ECO:0000313" key="2">
    <source>
        <dbReference type="Proteomes" id="UP001054837"/>
    </source>
</evidence>
<name>A0AAV4WFN5_9ARAC</name>
<comment type="caution">
    <text evidence="1">The sequence shown here is derived from an EMBL/GenBank/DDBJ whole genome shotgun (WGS) entry which is preliminary data.</text>
</comment>
<organism evidence="1 2">
    <name type="scientific">Caerostris darwini</name>
    <dbReference type="NCBI Taxonomy" id="1538125"/>
    <lineage>
        <taxon>Eukaryota</taxon>
        <taxon>Metazoa</taxon>
        <taxon>Ecdysozoa</taxon>
        <taxon>Arthropoda</taxon>
        <taxon>Chelicerata</taxon>
        <taxon>Arachnida</taxon>
        <taxon>Araneae</taxon>
        <taxon>Araneomorphae</taxon>
        <taxon>Entelegynae</taxon>
        <taxon>Araneoidea</taxon>
        <taxon>Araneidae</taxon>
        <taxon>Caerostris</taxon>
    </lineage>
</organism>
<evidence type="ECO:0000313" key="1">
    <source>
        <dbReference type="EMBL" id="GIY81547.1"/>
    </source>
</evidence>
<dbReference type="AlphaFoldDB" id="A0AAV4WFN5"/>
<reference evidence="1 2" key="1">
    <citation type="submission" date="2021-06" db="EMBL/GenBank/DDBJ databases">
        <title>Caerostris darwini draft genome.</title>
        <authorList>
            <person name="Kono N."/>
            <person name="Arakawa K."/>
        </authorList>
    </citation>
    <scope>NUCLEOTIDE SEQUENCE [LARGE SCALE GENOMIC DNA]</scope>
</reference>
<proteinExistence type="predicted"/>
<sequence>MLPLTVLLHSSNTSKVFDNVPLSTHCLSTSEQTPHQRQSSRLQQSLLKQRVIKVERDGAEVDSQTNRKSIRPCITQGSFWVLMSSSMAYQPLALIKRIL</sequence>
<gene>
    <name evidence="1" type="ORF">CDAR_429481</name>
</gene>
<keyword evidence="2" id="KW-1185">Reference proteome</keyword>